<dbReference type="OrthoDB" id="9807026at2"/>
<feature type="compositionally biased region" description="Polar residues" evidence="10">
    <location>
        <begin position="272"/>
        <end position="291"/>
    </location>
</feature>
<evidence type="ECO:0000313" key="15">
    <source>
        <dbReference type="Proteomes" id="UP000320461"/>
    </source>
</evidence>
<dbReference type="InterPro" id="IPR043427">
    <property type="entry name" value="YscJ/FliF"/>
</dbReference>
<keyword evidence="5 11" id="KW-0812">Transmembrane</keyword>
<comment type="function">
    <text evidence="9">The M ring may be actively involved in energy transduction.</text>
</comment>
<feature type="compositionally biased region" description="Low complexity" evidence="10">
    <location>
        <begin position="292"/>
        <end position="307"/>
    </location>
</feature>
<dbReference type="Proteomes" id="UP000320461">
    <property type="component" value="Unassembled WGS sequence"/>
</dbReference>
<dbReference type="PRINTS" id="PR01009">
    <property type="entry name" value="FLGMRINGFLIF"/>
</dbReference>
<evidence type="ECO:0000259" key="13">
    <source>
        <dbReference type="Pfam" id="PF08345"/>
    </source>
</evidence>
<evidence type="ECO:0000256" key="3">
    <source>
        <dbReference type="ARBA" id="ARBA00007971"/>
    </source>
</evidence>
<evidence type="ECO:0000256" key="1">
    <source>
        <dbReference type="ARBA" id="ARBA00004117"/>
    </source>
</evidence>
<comment type="subcellular location">
    <subcellularLocation>
        <location evidence="1 9">Bacterial flagellum basal body</location>
    </subcellularLocation>
    <subcellularLocation>
        <location evidence="2">Cell membrane</location>
        <topology evidence="2">Multi-pass membrane protein</topology>
    </subcellularLocation>
</comment>
<comment type="similarity">
    <text evidence="3 9">Belongs to the FliF family.</text>
</comment>
<keyword evidence="8 9" id="KW-0975">Bacterial flagellum</keyword>
<keyword evidence="7 11" id="KW-0472">Membrane</keyword>
<keyword evidence="14" id="KW-0966">Cell projection</keyword>
<evidence type="ECO:0000256" key="6">
    <source>
        <dbReference type="ARBA" id="ARBA00022989"/>
    </source>
</evidence>
<accession>A0A4Y3KQ33</accession>
<feature type="transmembrane region" description="Helical" evidence="11">
    <location>
        <begin position="26"/>
        <end position="46"/>
    </location>
</feature>
<gene>
    <name evidence="14" type="ORF">CGE01nite_25460</name>
</gene>
<dbReference type="Gene3D" id="3.30.300.30">
    <property type="match status" value="1"/>
</dbReference>
<reference evidence="14 15" key="1">
    <citation type="submission" date="2019-06" db="EMBL/GenBank/DDBJ databases">
        <title>Whole genome shotgun sequence of Cellulomonas gelida NBRC 3748.</title>
        <authorList>
            <person name="Hosoyama A."/>
            <person name="Uohara A."/>
            <person name="Ohji S."/>
            <person name="Ichikawa N."/>
        </authorList>
    </citation>
    <scope>NUCLEOTIDE SEQUENCE [LARGE SCALE GENOMIC DNA]</scope>
    <source>
        <strain evidence="14 15">NBRC 3748</strain>
    </source>
</reference>
<feature type="region of interest" description="Disordered" evidence="10">
    <location>
        <begin position="272"/>
        <end position="331"/>
    </location>
</feature>
<dbReference type="PANTHER" id="PTHR30046">
    <property type="entry name" value="FLAGELLAR M-RING PROTEIN"/>
    <property type="match status" value="1"/>
</dbReference>
<feature type="domain" description="Flagellar M-ring C-terminal" evidence="13">
    <location>
        <begin position="250"/>
        <end position="398"/>
    </location>
</feature>
<dbReference type="InterPro" id="IPR006182">
    <property type="entry name" value="FliF_N_dom"/>
</dbReference>
<proteinExistence type="inferred from homology"/>
<evidence type="ECO:0000256" key="4">
    <source>
        <dbReference type="ARBA" id="ARBA00022475"/>
    </source>
</evidence>
<feature type="compositionally biased region" description="Polar residues" evidence="10">
    <location>
        <begin position="317"/>
        <end position="331"/>
    </location>
</feature>
<evidence type="ECO:0000256" key="7">
    <source>
        <dbReference type="ARBA" id="ARBA00023136"/>
    </source>
</evidence>
<dbReference type="NCBIfam" id="TIGR00206">
    <property type="entry name" value="fliF"/>
    <property type="match status" value="1"/>
</dbReference>
<dbReference type="RefSeq" id="WP_048341709.1">
    <property type="nucleotide sequence ID" value="NZ_BJLQ01000031.1"/>
</dbReference>
<evidence type="ECO:0000256" key="5">
    <source>
        <dbReference type="ARBA" id="ARBA00022692"/>
    </source>
</evidence>
<dbReference type="Pfam" id="PF08345">
    <property type="entry name" value="YscJ_FliF_C"/>
    <property type="match status" value="1"/>
</dbReference>
<dbReference type="InterPro" id="IPR045851">
    <property type="entry name" value="AMP-bd_C_sf"/>
</dbReference>
<evidence type="ECO:0000256" key="10">
    <source>
        <dbReference type="SAM" id="MobiDB-lite"/>
    </source>
</evidence>
<dbReference type="GO" id="GO:0071973">
    <property type="term" value="P:bacterial-type flagellum-dependent cell motility"/>
    <property type="evidence" value="ECO:0007669"/>
    <property type="project" value="InterPro"/>
</dbReference>
<evidence type="ECO:0000256" key="2">
    <source>
        <dbReference type="ARBA" id="ARBA00004651"/>
    </source>
</evidence>
<dbReference type="Pfam" id="PF01514">
    <property type="entry name" value="YscJ_FliF"/>
    <property type="match status" value="1"/>
</dbReference>
<comment type="caution">
    <text evidence="14">The sequence shown here is derived from an EMBL/GenBank/DDBJ whole genome shotgun (WGS) entry which is preliminary data.</text>
</comment>
<evidence type="ECO:0000313" key="14">
    <source>
        <dbReference type="EMBL" id="GEA85295.1"/>
    </source>
</evidence>
<feature type="transmembrane region" description="Helical" evidence="11">
    <location>
        <begin position="429"/>
        <end position="447"/>
    </location>
</feature>
<dbReference type="EMBL" id="BJLQ01000031">
    <property type="protein sequence ID" value="GEA85295.1"/>
    <property type="molecule type" value="Genomic_DNA"/>
</dbReference>
<keyword evidence="14" id="KW-0969">Cilium</keyword>
<dbReference type="InterPro" id="IPR013556">
    <property type="entry name" value="Flag_M-ring_C"/>
</dbReference>
<sequence>MPAQMQAALGKLTGAVKEFSLAQRTLAVIGVAVLVLGAVALTSWLGKPAMSPLFTSLSGADAAAVVDELDAQGVPYELADGGASVLVPASQIYTQRIRLAAAGIPENSDGAGYSLLDDMPMTSSEFQQEKTYQRALEGELARTIGAMDGVDSATVRLAMPEESVFTATVGEPTASVFVRTRAGKSLTNDQVEAITHLVAAGIPDMVPNDVALVDASGQVLSAVGSGTTGRSGGEASDFEERVRASVQALLDRVVGAGNSAVTVTATLNFDESQRTTETFGSTPETPPLASSTTTEEYTGTGTTPTGVLGPGEDGVNPVTTQEGGTYSSTSEDLTNAVNKTTETVVAAPGSVERQSVAVVVDSAAAARLDLTELQATIAAAAGIDTERGDTLALQSAAFDTSAAEAAQVAIEKADAAAKAEAQNTLLRQAGTAALVVVLLIVAVIVLARRSRRARREAVDLGMLPMLDTPGGGAAAELEGLDIDNLPVLPPTPLPTTPDPIAVKRAEISALADEQPEEVADLLRSWLATPSGRR</sequence>
<keyword evidence="6 11" id="KW-1133">Transmembrane helix</keyword>
<dbReference type="PANTHER" id="PTHR30046:SF0">
    <property type="entry name" value="FLAGELLAR M-RING PROTEIN"/>
    <property type="match status" value="1"/>
</dbReference>
<keyword evidence="4" id="KW-1003">Cell membrane</keyword>
<protein>
    <recommendedName>
        <fullName evidence="9">Flagellar M-ring protein</fullName>
    </recommendedName>
</protein>
<name>A0A4Y3KQ33_9CELL</name>
<keyword evidence="15" id="KW-1185">Reference proteome</keyword>
<dbReference type="GO" id="GO:0003774">
    <property type="term" value="F:cytoskeletal motor activity"/>
    <property type="evidence" value="ECO:0007669"/>
    <property type="project" value="InterPro"/>
</dbReference>
<dbReference type="AlphaFoldDB" id="A0A4Y3KQ33"/>
<dbReference type="PIRSF" id="PIRSF004862">
    <property type="entry name" value="FliF"/>
    <property type="match status" value="1"/>
</dbReference>
<keyword evidence="14" id="KW-0282">Flagellum</keyword>
<feature type="domain" description="Flagellar M-ring N-terminal" evidence="12">
    <location>
        <begin position="46"/>
        <end position="221"/>
    </location>
</feature>
<evidence type="ECO:0000256" key="9">
    <source>
        <dbReference type="PIRNR" id="PIRNR004862"/>
    </source>
</evidence>
<evidence type="ECO:0000256" key="8">
    <source>
        <dbReference type="ARBA" id="ARBA00023143"/>
    </source>
</evidence>
<dbReference type="GO" id="GO:0009431">
    <property type="term" value="C:bacterial-type flagellum basal body, MS ring"/>
    <property type="evidence" value="ECO:0007669"/>
    <property type="project" value="InterPro"/>
</dbReference>
<dbReference type="GO" id="GO:0005886">
    <property type="term" value="C:plasma membrane"/>
    <property type="evidence" value="ECO:0007669"/>
    <property type="project" value="UniProtKB-SubCell"/>
</dbReference>
<evidence type="ECO:0000259" key="12">
    <source>
        <dbReference type="Pfam" id="PF01514"/>
    </source>
</evidence>
<evidence type="ECO:0000256" key="11">
    <source>
        <dbReference type="SAM" id="Phobius"/>
    </source>
</evidence>
<dbReference type="InterPro" id="IPR000067">
    <property type="entry name" value="FlgMring_FliF"/>
</dbReference>
<organism evidence="14 15">
    <name type="scientific">Cellulomonas gelida</name>
    <dbReference type="NCBI Taxonomy" id="1712"/>
    <lineage>
        <taxon>Bacteria</taxon>
        <taxon>Bacillati</taxon>
        <taxon>Actinomycetota</taxon>
        <taxon>Actinomycetes</taxon>
        <taxon>Micrococcales</taxon>
        <taxon>Cellulomonadaceae</taxon>
        <taxon>Cellulomonas</taxon>
    </lineage>
</organism>